<feature type="domain" description="CAAX prenyl protease 2/Lysostaphin resistance protein A-like" evidence="2">
    <location>
        <begin position="418"/>
        <end position="510"/>
    </location>
</feature>
<sequence length="565" mass="63405">MNPLGQPLVLKANFKRLGLLAAIGLILFFVFQIFPATSSQTTDIQSTSFISKEKAAESARSFAASLPDYTLPTDTGNELVTYQTHSDIYGYMAKTKQLETYNKKWETTYPYDVYRVRLPDQDKGGYLNVDVHMRTGKVVGFKRELPSSLYASIEAEQDKSKVNAAQRLAEDNLSLNEKEQLAAGVLGEFGYTVPKLQLDTREEEAGLQYTENGKQIGDSKLELNFTFENGAVRSFESVFSVPTSHTDYVQNQTRQANWMTYGGYAFLTFVLGALAIIYSILTRAHTSFKRGIVLSLVYFAASVIGTLNMIPLFQAQGLSNFMLTFLMVMQAGITLVMSATIYLSLVAGDGMWRKIGLNPWPRAKEPGYGKYVLHSMYTGYLWALILLGVQSVLFFVLERSIGTWSTTSADQSTYNMSYAWIFPIMAWMAGIGEETVYRLFGIRMMQKIVRNTFIACLIPTLIWALGHTLYPIYPVITRPIELTVIGLLFSLIMLRHGFIAVVFAHVIFDSLLMGLSLIFMGDVLNISAGLFWIVLPGIVGYVIYKLNPKQKEKPYVTTPHHEVLQ</sequence>
<feature type="transmembrane region" description="Helical" evidence="1">
    <location>
        <begin position="293"/>
        <end position="315"/>
    </location>
</feature>
<accession>A0A0N0C3A0</accession>
<dbReference type="EMBL" id="LITU01000075">
    <property type="protein sequence ID" value="KOY13987.1"/>
    <property type="molecule type" value="Genomic_DNA"/>
</dbReference>
<reference evidence="3 4" key="1">
    <citation type="submission" date="2015-08" db="EMBL/GenBank/DDBJ databases">
        <title>Draft genome sequence of cellulolytic and xylanolytic Paenibacillus sp. A59, isolated from a decaying forest soil from Patagonia, Argentina.</title>
        <authorList>
            <person name="Ghio S."/>
            <person name="Caceres A.M."/>
            <person name="Talia P."/>
            <person name="Grasso D."/>
            <person name="Campos E."/>
        </authorList>
    </citation>
    <scope>NUCLEOTIDE SEQUENCE [LARGE SCALE GENOMIC DNA]</scope>
    <source>
        <strain evidence="3 4">A59</strain>
    </source>
</reference>
<evidence type="ECO:0000313" key="4">
    <source>
        <dbReference type="Proteomes" id="UP000037688"/>
    </source>
</evidence>
<dbReference type="RefSeq" id="WP_053783222.1">
    <property type="nucleotide sequence ID" value="NZ_LITU01000075.1"/>
</dbReference>
<feature type="transmembrane region" description="Helical" evidence="1">
    <location>
        <begin position="526"/>
        <end position="544"/>
    </location>
</feature>
<dbReference type="AlphaFoldDB" id="A0A0N0C3A0"/>
<keyword evidence="1" id="KW-1133">Transmembrane helix</keyword>
<feature type="transmembrane region" description="Helical" evidence="1">
    <location>
        <begin position="258"/>
        <end position="281"/>
    </location>
</feature>
<name>A0A0N0C3A0_9BACL</name>
<keyword evidence="4" id="KW-1185">Reference proteome</keyword>
<dbReference type="OrthoDB" id="2675631at2"/>
<dbReference type="GO" id="GO:0004175">
    <property type="term" value="F:endopeptidase activity"/>
    <property type="evidence" value="ECO:0007669"/>
    <property type="project" value="UniProtKB-ARBA"/>
</dbReference>
<organism evidence="3 4">
    <name type="scientific">Paenibacillus xylanivorans</name>
    <dbReference type="NCBI Taxonomy" id="1705561"/>
    <lineage>
        <taxon>Bacteria</taxon>
        <taxon>Bacillati</taxon>
        <taxon>Bacillota</taxon>
        <taxon>Bacilli</taxon>
        <taxon>Bacillales</taxon>
        <taxon>Paenibacillaceae</taxon>
        <taxon>Paenibacillus</taxon>
    </lineage>
</organism>
<feature type="transmembrane region" description="Helical" evidence="1">
    <location>
        <begin position="417"/>
        <end position="436"/>
    </location>
</feature>
<feature type="transmembrane region" description="Helical" evidence="1">
    <location>
        <begin position="498"/>
        <end position="520"/>
    </location>
</feature>
<gene>
    <name evidence="3" type="ORF">AMS66_24185</name>
</gene>
<dbReference type="Pfam" id="PF02517">
    <property type="entry name" value="Rce1-like"/>
    <property type="match status" value="1"/>
</dbReference>
<comment type="caution">
    <text evidence="3">The sequence shown here is derived from an EMBL/GenBank/DDBJ whole genome shotgun (WGS) entry which is preliminary data.</text>
</comment>
<protein>
    <submittedName>
        <fullName evidence="3">Abortive phage infection protein</fullName>
    </submittedName>
</protein>
<feature type="transmembrane region" description="Helical" evidence="1">
    <location>
        <begin position="448"/>
        <end position="466"/>
    </location>
</feature>
<dbReference type="GO" id="GO:0080120">
    <property type="term" value="P:CAAX-box protein maturation"/>
    <property type="evidence" value="ECO:0007669"/>
    <property type="project" value="UniProtKB-ARBA"/>
</dbReference>
<evidence type="ECO:0000313" key="3">
    <source>
        <dbReference type="EMBL" id="KOY13987.1"/>
    </source>
</evidence>
<feature type="transmembrane region" description="Helical" evidence="1">
    <location>
        <begin position="472"/>
        <end position="491"/>
    </location>
</feature>
<keyword evidence="1" id="KW-0472">Membrane</keyword>
<dbReference type="PATRIC" id="fig|1705561.3.peg.5075"/>
<feature type="transmembrane region" description="Helical" evidence="1">
    <location>
        <begin position="379"/>
        <end position="397"/>
    </location>
</feature>
<dbReference type="Proteomes" id="UP000037688">
    <property type="component" value="Unassembled WGS sequence"/>
</dbReference>
<keyword evidence="1" id="KW-0812">Transmembrane</keyword>
<evidence type="ECO:0000259" key="2">
    <source>
        <dbReference type="Pfam" id="PF02517"/>
    </source>
</evidence>
<proteinExistence type="predicted"/>
<evidence type="ECO:0000256" key="1">
    <source>
        <dbReference type="SAM" id="Phobius"/>
    </source>
</evidence>
<dbReference type="InterPro" id="IPR003675">
    <property type="entry name" value="Rce1/LyrA-like_dom"/>
</dbReference>
<feature type="transmembrane region" description="Helical" evidence="1">
    <location>
        <begin position="321"/>
        <end position="345"/>
    </location>
</feature>